<dbReference type="AlphaFoldDB" id="A0A3D9HH72"/>
<dbReference type="OrthoDB" id="1490774at2"/>
<feature type="coiled-coil region" evidence="1">
    <location>
        <begin position="191"/>
        <end position="218"/>
    </location>
</feature>
<gene>
    <name evidence="3" type="ORF">DFQ02_103134</name>
</gene>
<evidence type="ECO:0000313" key="3">
    <source>
        <dbReference type="EMBL" id="RED48804.1"/>
    </source>
</evidence>
<comment type="caution">
    <text evidence="3">The sequence shown here is derived from an EMBL/GenBank/DDBJ whole genome shotgun (WGS) entry which is preliminary data.</text>
</comment>
<keyword evidence="1" id="KW-0175">Coiled coil</keyword>
<dbReference type="InterPro" id="IPR057253">
    <property type="entry name" value="CoiA-like_N"/>
</dbReference>
<evidence type="ECO:0000256" key="1">
    <source>
        <dbReference type="SAM" id="Coils"/>
    </source>
</evidence>
<keyword evidence="4" id="KW-1185">Reference proteome</keyword>
<proteinExistence type="predicted"/>
<reference evidence="3 4" key="1">
    <citation type="submission" date="2018-07" db="EMBL/GenBank/DDBJ databases">
        <title>Genomic Encyclopedia of Type Strains, Phase III (KMG-III): the genomes of soil and plant-associated and newly described type strains.</title>
        <authorList>
            <person name="Whitman W."/>
        </authorList>
    </citation>
    <scope>NUCLEOTIDE SEQUENCE [LARGE SCALE GENOMIC DNA]</scope>
    <source>
        <strain evidence="3 4">CECT 8487</strain>
    </source>
</reference>
<dbReference type="EMBL" id="QRDX01000003">
    <property type="protein sequence ID" value="RED48804.1"/>
    <property type="molecule type" value="Genomic_DNA"/>
</dbReference>
<evidence type="ECO:0000259" key="2">
    <source>
        <dbReference type="Pfam" id="PF25164"/>
    </source>
</evidence>
<sequence>MSIELTYALHKKELVHISQVVSGKACNCVCPYCKSALVARKGKIKQHHFAHYHAEECEGAYESMLHLLAKEIIEAEKRFVIPALKVYDHQHRISVVLTKSCEVEVDSVELEVSFGNFRPDIVLNIGNKKVFVEIAVTHFVDDEKLEKLKNFGVSTIEIDLSKLEPNFDKTTLRDKLIESVDLKKWIYSNQEAFLKERYDKRQERLRKAQKAQEDYEKALYEYKVGESRRKGFKILKTNYDDVICCPKIMKSKLQDIHAEHMIFNKLKRCVTWDGMLSKTRSGADYTIINDVKWFFSPSNESEEFLPSHKQKEIQRTWAILNELRREVFVDPFDCKKCPYFDCYINEPVEVSCGFR</sequence>
<accession>A0A3D9HH72</accession>
<dbReference type="RefSeq" id="WP_116040182.1">
    <property type="nucleotide sequence ID" value="NZ_QRDX01000003.1"/>
</dbReference>
<organism evidence="3 4">
    <name type="scientific">Seonamhaeicola aphaedonensis</name>
    <dbReference type="NCBI Taxonomy" id="1461338"/>
    <lineage>
        <taxon>Bacteria</taxon>
        <taxon>Pseudomonadati</taxon>
        <taxon>Bacteroidota</taxon>
        <taxon>Flavobacteriia</taxon>
        <taxon>Flavobacteriales</taxon>
        <taxon>Flavobacteriaceae</taxon>
    </lineage>
</organism>
<dbReference type="Proteomes" id="UP000256629">
    <property type="component" value="Unassembled WGS sequence"/>
</dbReference>
<protein>
    <submittedName>
        <fullName evidence="3">Competence protein CoiA-like protein</fullName>
    </submittedName>
</protein>
<dbReference type="Pfam" id="PF25164">
    <property type="entry name" value="CoiA_N"/>
    <property type="match status" value="1"/>
</dbReference>
<feature type="domain" description="Competence protein CoiA-like N-terminal" evidence="2">
    <location>
        <begin position="25"/>
        <end position="58"/>
    </location>
</feature>
<name>A0A3D9HH72_9FLAO</name>
<evidence type="ECO:0000313" key="4">
    <source>
        <dbReference type="Proteomes" id="UP000256629"/>
    </source>
</evidence>